<dbReference type="AlphaFoldDB" id="A0A078B0H7"/>
<feature type="region of interest" description="Disordered" evidence="4">
    <location>
        <begin position="328"/>
        <end position="347"/>
    </location>
</feature>
<dbReference type="InterPro" id="IPR011936">
    <property type="entry name" value="Myxo_disulph_rpt"/>
</dbReference>
<keyword evidence="5" id="KW-1133">Transmembrane helix</keyword>
<dbReference type="NCBIfam" id="TIGR02232">
    <property type="entry name" value="myxo_disulf_rpt"/>
    <property type="match status" value="2"/>
</dbReference>
<name>A0A078B0H7_STYLE</name>
<evidence type="ECO:0000256" key="1">
    <source>
        <dbReference type="ARBA" id="ARBA00022729"/>
    </source>
</evidence>
<dbReference type="InterPro" id="IPR025924">
    <property type="entry name" value="YHYH_dom"/>
</dbReference>
<reference evidence="7 8" key="1">
    <citation type="submission" date="2014-06" db="EMBL/GenBank/DDBJ databases">
        <authorList>
            <person name="Swart Estienne"/>
        </authorList>
    </citation>
    <scope>NUCLEOTIDE SEQUENCE [LARGE SCALE GENOMIC DNA]</scope>
    <source>
        <strain evidence="7 8">130c</strain>
    </source>
</reference>
<protein>
    <recommendedName>
        <fullName evidence="6">YHYH domain-containing protein</fullName>
    </recommendedName>
</protein>
<sequence>MHNRERIYMLDNSKLVEQLFKRVHRYENKYQLLEQGKLKYLWKTYKFAPFNSEQICNKDGIKESFEECDDGEAESTRGCDDQCQVELGYRCQVTSNNGSGTFQCIKKNEIFSGQITSKVTQVKDYSNYLMDDSLNSELRSINQRNLADYSLAQCKNGKLDIGEQCDDGIMISSGCSKECKIRPGYGANLENQPLIFIDVVTKIFKILMPRLLLKRNFSIQNYIKLDAKGFSWEWYYSNQNKCNKTDGVLSQNEECDDGDITHSGGDGIQRCIQSCTYYGATCMDMNSNCDDGQIYLNKEVSAVYDQYFTKFKAIRYFYNTTSPTEAAQTSPITETATPMPTDSSTSPTPTTIYYGNSICKERNGIVEDGEICDNGLPYQMGYPFLCQTFDRCDDNCYIRPGWSCVSEDGHRSHCYKSCIFVGTECLDRNHEDGDGQRFYFNLYSCSKDCQVEWGYSFEIHKIQGSEFNITIHYDAGLFYETNPPTQTTIKTYDPYTTTNGPGTQTTQTTFQTMKPTFINNDLNANLYSHIFCYLIDKVIYFYLNTNNKNNHLTKNFYYNNQHKVLNYNNSPIYNYKLTYNNSPIYNYKLTYNNRSQINNYILTDNNRSQINNYILTDNNCINKTYNNNRTQNNLNWYHLANHNGKNQIYYNNDNQTINHKIDNKSIIFYNYNNDYHQGTNNYHSVKNCDYSNKNYRATRQYSAETADGEEVQCSDMKKCPDGSRPPCNWKRRTYTDCREKDNNSHHNKDKERRFLQNTNNTNSSNSTAVATLRIKTNSLPNHCFCTQESTQSTENDIDFEVEYRTSAKNSKNARILTESRNLIALDGKDQGTVNSLLCETAWTSTEFVQQVSPSYTEYSGNYKDIVGIAINGVPIHTGNSEYGSDIFFPKKYKDNLQSELTVELDSCLGSVQFLGFYHYYGWSPCILPSGPIATKSSSNCKDIDECKKDKLAYSISFMKPQEKNMTVIGIARDGHSILGPFRSDGQLWEPCDIDICNGVEIEGVYYYVTTLFHPYTVGCWGPGPMKQVAQQCSNNVKVCSQSKAILYAFETVMLLIFIYFAILY</sequence>
<keyword evidence="5" id="KW-0812">Transmembrane</keyword>
<dbReference type="OrthoDB" id="197925at2759"/>
<dbReference type="InParanoid" id="A0A078B0H7"/>
<evidence type="ECO:0000313" key="8">
    <source>
        <dbReference type="Proteomes" id="UP000039865"/>
    </source>
</evidence>
<feature type="compositionally biased region" description="Basic and acidic residues" evidence="4">
    <location>
        <begin position="738"/>
        <end position="754"/>
    </location>
</feature>
<keyword evidence="2" id="KW-0677">Repeat</keyword>
<dbReference type="Pfam" id="PF14240">
    <property type="entry name" value="YHYH"/>
    <property type="match status" value="1"/>
</dbReference>
<evidence type="ECO:0000259" key="6">
    <source>
        <dbReference type="Pfam" id="PF14240"/>
    </source>
</evidence>
<feature type="compositionally biased region" description="Low complexity" evidence="4">
    <location>
        <begin position="757"/>
        <end position="766"/>
    </location>
</feature>
<dbReference type="Proteomes" id="UP000039865">
    <property type="component" value="Unassembled WGS sequence"/>
</dbReference>
<dbReference type="EMBL" id="CCKQ01016285">
    <property type="protein sequence ID" value="CDW88160.1"/>
    <property type="molecule type" value="Genomic_DNA"/>
</dbReference>
<feature type="domain" description="YHYH" evidence="6">
    <location>
        <begin position="861"/>
        <end position="981"/>
    </location>
</feature>
<keyword evidence="8" id="KW-1185">Reference proteome</keyword>
<evidence type="ECO:0000313" key="7">
    <source>
        <dbReference type="EMBL" id="CDW88160.1"/>
    </source>
</evidence>
<accession>A0A078B0H7</accession>
<feature type="transmembrane region" description="Helical" evidence="5">
    <location>
        <begin position="1044"/>
        <end position="1063"/>
    </location>
</feature>
<evidence type="ECO:0000256" key="5">
    <source>
        <dbReference type="SAM" id="Phobius"/>
    </source>
</evidence>
<proteinExistence type="predicted"/>
<evidence type="ECO:0000256" key="3">
    <source>
        <dbReference type="ARBA" id="ARBA00023157"/>
    </source>
</evidence>
<keyword evidence="1" id="KW-0732">Signal</keyword>
<keyword evidence="3" id="KW-1015">Disulfide bond</keyword>
<keyword evidence="5" id="KW-0472">Membrane</keyword>
<organism evidence="7 8">
    <name type="scientific">Stylonychia lemnae</name>
    <name type="common">Ciliate</name>
    <dbReference type="NCBI Taxonomy" id="5949"/>
    <lineage>
        <taxon>Eukaryota</taxon>
        <taxon>Sar</taxon>
        <taxon>Alveolata</taxon>
        <taxon>Ciliophora</taxon>
        <taxon>Intramacronucleata</taxon>
        <taxon>Spirotrichea</taxon>
        <taxon>Stichotrichia</taxon>
        <taxon>Sporadotrichida</taxon>
        <taxon>Oxytrichidae</taxon>
        <taxon>Stylonychinae</taxon>
        <taxon>Stylonychia</taxon>
    </lineage>
</organism>
<feature type="region of interest" description="Disordered" evidence="4">
    <location>
        <begin position="738"/>
        <end position="766"/>
    </location>
</feature>
<evidence type="ECO:0000256" key="4">
    <source>
        <dbReference type="SAM" id="MobiDB-lite"/>
    </source>
</evidence>
<evidence type="ECO:0000256" key="2">
    <source>
        <dbReference type="ARBA" id="ARBA00022737"/>
    </source>
</evidence>
<gene>
    <name evidence="7" type="primary">Contig208.g244</name>
    <name evidence="7" type="ORF">STYLEM_17278</name>
</gene>
<feature type="compositionally biased region" description="Low complexity" evidence="4">
    <location>
        <begin position="335"/>
        <end position="347"/>
    </location>
</feature>